<gene>
    <name evidence="4" type="ORF">BIW11_09261</name>
</gene>
<dbReference type="SUPFAM" id="SSF57603">
    <property type="entry name" value="FnI-like domain"/>
    <property type="match status" value="1"/>
</dbReference>
<organism evidence="4 5">
    <name type="scientific">Tropilaelaps mercedesae</name>
    <dbReference type="NCBI Taxonomy" id="418985"/>
    <lineage>
        <taxon>Eukaryota</taxon>
        <taxon>Metazoa</taxon>
        <taxon>Ecdysozoa</taxon>
        <taxon>Arthropoda</taxon>
        <taxon>Chelicerata</taxon>
        <taxon>Arachnida</taxon>
        <taxon>Acari</taxon>
        <taxon>Parasitiformes</taxon>
        <taxon>Mesostigmata</taxon>
        <taxon>Gamasina</taxon>
        <taxon>Dermanyssoidea</taxon>
        <taxon>Laelapidae</taxon>
        <taxon>Tropilaelaps</taxon>
    </lineage>
</organism>
<name>A0A1V9XKU1_9ACAR</name>
<protein>
    <recommendedName>
        <fullName evidence="3">VWFC domain-containing protein</fullName>
    </recommendedName>
</protein>
<evidence type="ECO:0000259" key="3">
    <source>
        <dbReference type="PROSITE" id="PS50184"/>
    </source>
</evidence>
<evidence type="ECO:0000256" key="1">
    <source>
        <dbReference type="SAM" id="MobiDB-lite"/>
    </source>
</evidence>
<comment type="caution">
    <text evidence="4">The sequence shown here is derived from an EMBL/GenBank/DDBJ whole genome shotgun (WGS) entry which is preliminary data.</text>
</comment>
<keyword evidence="2" id="KW-0732">Signal</keyword>
<dbReference type="Gene3D" id="6.20.200.20">
    <property type="match status" value="1"/>
</dbReference>
<reference evidence="4 5" key="1">
    <citation type="journal article" date="2017" name="Gigascience">
        <title>Draft genome of the honey bee ectoparasitic mite, Tropilaelaps mercedesae, is shaped by the parasitic life history.</title>
        <authorList>
            <person name="Dong X."/>
            <person name="Armstrong S.D."/>
            <person name="Xia D."/>
            <person name="Makepeace B.L."/>
            <person name="Darby A.C."/>
            <person name="Kadowaki T."/>
        </authorList>
    </citation>
    <scope>NUCLEOTIDE SEQUENCE [LARGE SCALE GENOMIC DNA]</scope>
    <source>
        <strain evidence="4">Wuxi-XJTLU</strain>
    </source>
</reference>
<dbReference type="AlphaFoldDB" id="A0A1V9XKU1"/>
<proteinExistence type="predicted"/>
<evidence type="ECO:0000256" key="2">
    <source>
        <dbReference type="SAM" id="SignalP"/>
    </source>
</evidence>
<accession>A0A1V9XKU1</accession>
<dbReference type="PROSITE" id="PS50184">
    <property type="entry name" value="VWFC_2"/>
    <property type="match status" value="1"/>
</dbReference>
<dbReference type="STRING" id="418985.A0A1V9XKU1"/>
<evidence type="ECO:0000313" key="4">
    <source>
        <dbReference type="EMBL" id="OQR74160.1"/>
    </source>
</evidence>
<evidence type="ECO:0000313" key="5">
    <source>
        <dbReference type="Proteomes" id="UP000192247"/>
    </source>
</evidence>
<dbReference type="InParanoid" id="A0A1V9XKU1"/>
<keyword evidence="5" id="KW-1185">Reference proteome</keyword>
<feature type="compositionally biased region" description="Basic and acidic residues" evidence="1">
    <location>
        <begin position="222"/>
        <end position="232"/>
    </location>
</feature>
<feature type="chain" id="PRO_5012709421" description="VWFC domain-containing protein" evidence="2">
    <location>
        <begin position="21"/>
        <end position="232"/>
    </location>
</feature>
<feature type="region of interest" description="Disordered" evidence="1">
    <location>
        <begin position="211"/>
        <end position="232"/>
    </location>
</feature>
<dbReference type="EMBL" id="MNPL01008596">
    <property type="protein sequence ID" value="OQR74160.1"/>
    <property type="molecule type" value="Genomic_DNA"/>
</dbReference>
<feature type="domain" description="VWFC" evidence="3">
    <location>
        <begin position="59"/>
        <end position="122"/>
    </location>
</feature>
<sequence>MRSVGVVGVLLIAVVWASEAQEFSGTIRILKSSDRVKIGGRSYKVKRTKGNALASDRNGSCVFEGQLFRHGGNVQRKDACDKCMCFSSEVLCWKTLCPQMKVAKGCREVRHEGVCCPVVECDPTVPLKKHQTFSVKKQRPFVPTKLNRHKETTECEVDGYKFRYGQIVPQASGACMECRCGFEGQMKCKTRKCHLTGVLDLGKVARVTHNTKQASKPPVIIHQRDPSRSSSY</sequence>
<dbReference type="OrthoDB" id="6495448at2759"/>
<dbReference type="InterPro" id="IPR001007">
    <property type="entry name" value="VWF_dom"/>
</dbReference>
<feature type="signal peptide" evidence="2">
    <location>
        <begin position="1"/>
        <end position="20"/>
    </location>
</feature>
<dbReference type="Proteomes" id="UP000192247">
    <property type="component" value="Unassembled WGS sequence"/>
</dbReference>